<protein>
    <recommendedName>
        <fullName evidence="4">AsmA family protein</fullName>
    </recommendedName>
</protein>
<name>A0A7Y4MPW8_MYXXA</name>
<dbReference type="GO" id="GO:0005886">
    <property type="term" value="C:plasma membrane"/>
    <property type="evidence" value="ECO:0007669"/>
    <property type="project" value="TreeGrafter"/>
</dbReference>
<sequence>MDSTTAERPRRRWARIIAGVVFTILVVLPALTLVAAGVVLRNLDSPWLKQPIVSKVEAATGLQVDYQVAQVQLLSGLKLGGLVVRTPAPFHTAAPELLRVGALEAHWSPRALVTGPVRIERVVVRDVALALVADDSGATSLTGLRSTEAPAPPPIETPVGASQQVTDLLGAPLPVRHVDVSGVSLSYVRVQRGEVAERWSLGGLAARVEAKHHDGEWKVFANLGQAGAPLPLALRHEGSATPPALAELAFALSMEAGASAARAQVDIDVTQQSFDPRFSVRSLLHGAVAARFDTEKRHIAVELERTRLTDSAELEAQAVLPDAAGEPPVVTRALADIELGRLLAAIPSEWRPFTLERGKVKLDARDVTLSAMPQLGPRGRLGLDVDVASLRMTGEPVRLALGGGRVTLVATPDPRQGLSAQLTFGIDGLDVGGPTALRIPKAHGEVKGHQLRPEPSSPLQVAGDASLSGMVESLDLRTPDLRAQAERMGFQLSAPLAAAPPLALSANVPVGALHVSSPDGRTLLKGPVRVKFDASDAFPRLDEPQLSRGRAQFVLDVGDLQASLDATKDTDAVSYTLAARTPDLAAARPFIPDPVAARIPWQHLGVRLDSKGSVKALFSPAPRLEHRTELKLQRPAWDNVTASDVAVVVRSRGDAWRHQGDVDLRIEGLRAGEKDLGLQHQTLTLDLNRRKPAVRLVLTSHEGPKVMLDAAAAFDRKARALRVDVKGDIPPLGPLAPLLAMAQVPPELDAGRLAVGIELHGTLRGVLTGVTADGTPRLAPAPARTASFDGTAVVSARGLRWRQDALSLNVPALHWQLASRVEGPRRTVHSDLRVEKLTVGMSDRRLSFSELTSDTTASFTEVLEADDIELKQHLKLRALEQKPALPYPVQDVEATFSARRKPTGVIHVPQLHLSNAGTSTHLKVRGRLDLSEDRRRLGLRGELSQDMARLARPGILEGSGKVTVDFRVGSPDLTVFRTVSNLLLQDLNLRLPEQGFEIEGMDGNVPLTENLEFSEGQLRLLSDIDVNPYPMLRFADQHPLLSRSGYVSAKRISTPLVAVAPLAGNLSINQHVVSMTQLEMGVRGGRITGQWLLDWQGKHSTLEARVRATGVQSSRGEPFDGNAAVVISAKDRSINGRAEILRIGNRHLLDLLDIEDPRHVNPATNRVRYALRLGYPEHVRVSFNHGFGSLRITMGGLAKLLSIDEIRGIPMGPIVDQLIKSMTPPETTP</sequence>
<keyword evidence="1" id="KW-0472">Membrane</keyword>
<dbReference type="Proteomes" id="UP000533080">
    <property type="component" value="Unassembled WGS sequence"/>
</dbReference>
<dbReference type="InterPro" id="IPR052894">
    <property type="entry name" value="AsmA-related"/>
</dbReference>
<keyword evidence="1" id="KW-1133">Transmembrane helix</keyword>
<accession>A0A7Y4MPW8</accession>
<keyword evidence="1" id="KW-0812">Transmembrane</keyword>
<gene>
    <name evidence="2" type="ORF">HNV28_08145</name>
</gene>
<comment type="caution">
    <text evidence="2">The sequence shown here is derived from an EMBL/GenBank/DDBJ whole genome shotgun (WGS) entry which is preliminary data.</text>
</comment>
<dbReference type="PANTHER" id="PTHR30441:SF4">
    <property type="entry name" value="PROTEIN ASMA"/>
    <property type="match status" value="1"/>
</dbReference>
<evidence type="ECO:0008006" key="4">
    <source>
        <dbReference type="Google" id="ProtNLM"/>
    </source>
</evidence>
<dbReference type="RefSeq" id="WP_171440737.1">
    <property type="nucleotide sequence ID" value="NZ_JABFNS010000017.1"/>
</dbReference>
<feature type="transmembrane region" description="Helical" evidence="1">
    <location>
        <begin position="16"/>
        <end position="40"/>
    </location>
</feature>
<evidence type="ECO:0000256" key="1">
    <source>
        <dbReference type="SAM" id="Phobius"/>
    </source>
</evidence>
<dbReference type="PANTHER" id="PTHR30441">
    <property type="entry name" value="DUF748 DOMAIN-CONTAINING PROTEIN"/>
    <property type="match status" value="1"/>
</dbReference>
<proteinExistence type="predicted"/>
<evidence type="ECO:0000313" key="3">
    <source>
        <dbReference type="Proteomes" id="UP000533080"/>
    </source>
</evidence>
<organism evidence="2 3">
    <name type="scientific">Myxococcus xanthus</name>
    <dbReference type="NCBI Taxonomy" id="34"/>
    <lineage>
        <taxon>Bacteria</taxon>
        <taxon>Pseudomonadati</taxon>
        <taxon>Myxococcota</taxon>
        <taxon>Myxococcia</taxon>
        <taxon>Myxococcales</taxon>
        <taxon>Cystobacterineae</taxon>
        <taxon>Myxococcaceae</taxon>
        <taxon>Myxococcus</taxon>
    </lineage>
</organism>
<dbReference type="GO" id="GO:0090313">
    <property type="term" value="P:regulation of protein targeting to membrane"/>
    <property type="evidence" value="ECO:0007669"/>
    <property type="project" value="TreeGrafter"/>
</dbReference>
<dbReference type="AlphaFoldDB" id="A0A7Y4MPW8"/>
<reference evidence="2 3" key="1">
    <citation type="submission" date="2020-05" db="EMBL/GenBank/DDBJ databases">
        <authorList>
            <person name="Whitworth D."/>
        </authorList>
    </citation>
    <scope>NUCLEOTIDE SEQUENCE [LARGE SCALE GENOMIC DNA]</scope>
    <source>
        <strain evidence="2 3">AM005</strain>
    </source>
</reference>
<dbReference type="EMBL" id="JABFNT010000020">
    <property type="protein sequence ID" value="NOJ78311.1"/>
    <property type="molecule type" value="Genomic_DNA"/>
</dbReference>
<evidence type="ECO:0000313" key="2">
    <source>
        <dbReference type="EMBL" id="NOJ78311.1"/>
    </source>
</evidence>